<dbReference type="EMBL" id="JAFFZE010000009">
    <property type="protein sequence ID" value="MCT2583475.1"/>
    <property type="molecule type" value="Genomic_DNA"/>
</dbReference>
<sequence>MARDLATKAELMKLARALHTTPEGVRFAASLEYEEIRRLRERVTAALYDEHRTAFQRVAAITRLLPTAVNVRITLRAFTPFLAARVAGEMAPERAAELANRMPVEYLAEGSIHLDPRRAAPLIQRMDPDRVLAVIRELVDRTEYVTLGRLLDAATSWIIRGVAATVSDEALLRIGFYAECDAQLTTAVSMLPAPRLREVVHTALTGPLDLRSAGLSLIGRLTDDRLRGRIAEYAAEADDDTLTLLLRTALDEDAADDLLTALTAMGERARHRVLALPALADHDTLARLLRTPH</sequence>
<dbReference type="SUPFAM" id="SSF158791">
    <property type="entry name" value="MgtE N-terminal domain-like"/>
    <property type="match status" value="1"/>
</dbReference>
<comment type="caution">
    <text evidence="1">The sequence shown here is derived from an EMBL/GenBank/DDBJ whole genome shotgun (WGS) entry which is preliminary data.</text>
</comment>
<dbReference type="RefSeq" id="WP_260190847.1">
    <property type="nucleotide sequence ID" value="NZ_JAFFZE010000009.1"/>
</dbReference>
<evidence type="ECO:0000313" key="1">
    <source>
        <dbReference type="EMBL" id="MCT2583475.1"/>
    </source>
</evidence>
<name>A0ABT2J6J6_9PSEU</name>
<protein>
    <recommendedName>
        <fullName evidence="3">HEAT repeat domain-containing protein</fullName>
    </recommendedName>
</protein>
<evidence type="ECO:0008006" key="3">
    <source>
        <dbReference type="Google" id="ProtNLM"/>
    </source>
</evidence>
<proteinExistence type="predicted"/>
<keyword evidence="2" id="KW-1185">Reference proteome</keyword>
<organism evidence="1 2">
    <name type="scientific">Actinophytocola gossypii</name>
    <dbReference type="NCBI Taxonomy" id="2812003"/>
    <lineage>
        <taxon>Bacteria</taxon>
        <taxon>Bacillati</taxon>
        <taxon>Actinomycetota</taxon>
        <taxon>Actinomycetes</taxon>
        <taxon>Pseudonocardiales</taxon>
        <taxon>Pseudonocardiaceae</taxon>
    </lineage>
</organism>
<reference evidence="1 2" key="1">
    <citation type="submission" date="2021-02" db="EMBL/GenBank/DDBJ databases">
        <title>Actinophytocola xerophila sp. nov., isolated from soil of cotton cropping field.</title>
        <authorList>
            <person name="Huang R."/>
            <person name="Chen X."/>
            <person name="Ge X."/>
            <person name="Liu W."/>
        </authorList>
    </citation>
    <scope>NUCLEOTIDE SEQUENCE [LARGE SCALE GENOMIC DNA]</scope>
    <source>
        <strain evidence="1 2">S1-96</strain>
    </source>
</reference>
<accession>A0ABT2J6J6</accession>
<evidence type="ECO:0000313" key="2">
    <source>
        <dbReference type="Proteomes" id="UP001156441"/>
    </source>
</evidence>
<gene>
    <name evidence="1" type="ORF">JT362_10140</name>
</gene>
<dbReference type="Proteomes" id="UP001156441">
    <property type="component" value="Unassembled WGS sequence"/>
</dbReference>